<name>A0ABR0B6N9_9CRUS</name>
<evidence type="ECO:0008006" key="3">
    <source>
        <dbReference type="Google" id="ProtNLM"/>
    </source>
</evidence>
<reference evidence="1 2" key="1">
    <citation type="journal article" date="2023" name="Nucleic Acids Res.">
        <title>The hologenome of Daphnia magna reveals possible DNA methylation and microbiome-mediated evolution of the host genome.</title>
        <authorList>
            <person name="Chaturvedi A."/>
            <person name="Li X."/>
            <person name="Dhandapani V."/>
            <person name="Marshall H."/>
            <person name="Kissane S."/>
            <person name="Cuenca-Cambronero M."/>
            <person name="Asole G."/>
            <person name="Calvet F."/>
            <person name="Ruiz-Romero M."/>
            <person name="Marangio P."/>
            <person name="Guigo R."/>
            <person name="Rago D."/>
            <person name="Mirbahai L."/>
            <person name="Eastwood N."/>
            <person name="Colbourne J.K."/>
            <person name="Zhou J."/>
            <person name="Mallon E."/>
            <person name="Orsini L."/>
        </authorList>
    </citation>
    <scope>NUCLEOTIDE SEQUENCE [LARGE SCALE GENOMIC DNA]</scope>
    <source>
        <strain evidence="1">LRV0_1</strain>
    </source>
</reference>
<organism evidence="1 2">
    <name type="scientific">Daphnia magna</name>
    <dbReference type="NCBI Taxonomy" id="35525"/>
    <lineage>
        <taxon>Eukaryota</taxon>
        <taxon>Metazoa</taxon>
        <taxon>Ecdysozoa</taxon>
        <taxon>Arthropoda</taxon>
        <taxon>Crustacea</taxon>
        <taxon>Branchiopoda</taxon>
        <taxon>Diplostraca</taxon>
        <taxon>Cladocera</taxon>
        <taxon>Anomopoda</taxon>
        <taxon>Daphniidae</taxon>
        <taxon>Daphnia</taxon>
    </lineage>
</organism>
<comment type="caution">
    <text evidence="1">The sequence shown here is derived from an EMBL/GenBank/DDBJ whole genome shotgun (WGS) entry which is preliminary data.</text>
</comment>
<evidence type="ECO:0000313" key="1">
    <source>
        <dbReference type="EMBL" id="KAK4037358.1"/>
    </source>
</evidence>
<protein>
    <recommendedName>
        <fullName evidence="3">Peptidase A2 domain-containing protein</fullName>
    </recommendedName>
</protein>
<sequence>MVTIDTTMLTISTRSKTGVLPTFTAYLKENGGKRVKIIGLIDSGSERTFVLQDTATRVGADKIRAEYLVVNGFGDQNKAGKNHAVLGLKLTGLSQDAPEIKIEAIARKFLANAKKVTPTDFSKSLIGEGKDLADDWYITGQQGSTNGLVACARKVGWLIFGTISENGKAEEQVLTTTVDAQRPMMDFKEFWSLEQIGITPQEKAEPAFLEAY</sequence>
<keyword evidence="2" id="KW-1185">Reference proteome</keyword>
<evidence type="ECO:0000313" key="2">
    <source>
        <dbReference type="Proteomes" id="UP001234178"/>
    </source>
</evidence>
<gene>
    <name evidence="1" type="ORF">OUZ56_029395</name>
</gene>
<dbReference type="EMBL" id="JAOYFB010000040">
    <property type="protein sequence ID" value="KAK4037358.1"/>
    <property type="molecule type" value="Genomic_DNA"/>
</dbReference>
<proteinExistence type="predicted"/>
<dbReference type="Proteomes" id="UP001234178">
    <property type="component" value="Unassembled WGS sequence"/>
</dbReference>
<accession>A0ABR0B6N9</accession>